<comment type="caution">
    <text evidence="2">The sequence shown here is derived from an EMBL/GenBank/DDBJ whole genome shotgun (WGS) entry which is preliminary data.</text>
</comment>
<dbReference type="EMBL" id="SNRY01002703">
    <property type="protein sequence ID" value="KAA6323870.1"/>
    <property type="molecule type" value="Genomic_DNA"/>
</dbReference>
<dbReference type="GO" id="GO:0003677">
    <property type="term" value="F:DNA binding"/>
    <property type="evidence" value="ECO:0007669"/>
    <property type="project" value="InterPro"/>
</dbReference>
<evidence type="ECO:0000313" key="2">
    <source>
        <dbReference type="EMBL" id="KAA6323870.1"/>
    </source>
</evidence>
<dbReference type="InterPro" id="IPR013670">
    <property type="entry name" value="EcoEI_R_C_dom"/>
</dbReference>
<proteinExistence type="predicted"/>
<feature type="non-terminal residue" evidence="2">
    <location>
        <position position="1"/>
    </location>
</feature>
<dbReference type="AlphaFoldDB" id="A0A5J4QSI4"/>
<reference evidence="2" key="1">
    <citation type="submission" date="2019-03" db="EMBL/GenBank/DDBJ databases">
        <title>Single cell metagenomics reveals metabolic interactions within the superorganism composed of flagellate Streblomastix strix and complex community of Bacteroidetes bacteria on its surface.</title>
        <authorList>
            <person name="Treitli S.C."/>
            <person name="Kolisko M."/>
            <person name="Husnik F."/>
            <person name="Keeling P."/>
            <person name="Hampl V."/>
        </authorList>
    </citation>
    <scope>NUCLEOTIDE SEQUENCE</scope>
    <source>
        <strain evidence="2">STM</strain>
    </source>
</reference>
<feature type="domain" description="EcoEI R protein C-terminal" evidence="1">
    <location>
        <begin position="79"/>
        <end position="249"/>
    </location>
</feature>
<gene>
    <name evidence="2" type="ORF">EZS27_026740</name>
</gene>
<organism evidence="2">
    <name type="scientific">termite gut metagenome</name>
    <dbReference type="NCBI Taxonomy" id="433724"/>
    <lineage>
        <taxon>unclassified sequences</taxon>
        <taxon>metagenomes</taxon>
        <taxon>organismal metagenomes</taxon>
    </lineage>
</organism>
<protein>
    <recommendedName>
        <fullName evidence="1">EcoEI R protein C-terminal domain-containing protein</fullName>
    </recommendedName>
</protein>
<accession>A0A5J4QSI4</accession>
<evidence type="ECO:0000259" key="1">
    <source>
        <dbReference type="Pfam" id="PF08463"/>
    </source>
</evidence>
<dbReference type="GO" id="GO:0003824">
    <property type="term" value="F:catalytic activity"/>
    <property type="evidence" value="ECO:0007669"/>
    <property type="project" value="InterPro"/>
</dbReference>
<sequence length="257" mass="29420">TMYDLAVFIFSALENETLPPFNDVNYPNTERKTLVALLANNPEARKYLLILNAGFVKILIPGEDEVIYTGFSKEEATSTTQAFEEYVKTHRDEIEALRIIYNNQNKPITYSMLSDLKEKLLAVDARFNMLRLWNSYSIINIEKVSPLRSETERESLTNLIQLVRYAFQIIPELKSLSSFVASRFELWCGQNQRPLTEQQKEIVKQIVGYIVANGTYTNNELREENITLFAQMVKGFGSAKEVDEVLGSLSWVILKAA</sequence>
<name>A0A5J4QSI4_9ZZZZ</name>
<dbReference type="Pfam" id="PF08463">
    <property type="entry name" value="EcoEI_R_C"/>
    <property type="match status" value="1"/>
</dbReference>
<dbReference type="GO" id="GO:0006304">
    <property type="term" value="P:DNA modification"/>
    <property type="evidence" value="ECO:0007669"/>
    <property type="project" value="InterPro"/>
</dbReference>